<gene>
    <name evidence="2" type="ORF">VSP0166_LOCUS11009</name>
</gene>
<reference evidence="2" key="1">
    <citation type="submission" date="2021-01" db="EMBL/GenBank/DDBJ databases">
        <authorList>
            <person name="Corre E."/>
            <person name="Pelletier E."/>
            <person name="Niang G."/>
            <person name="Scheremetjew M."/>
            <person name="Finn R."/>
            <person name="Kale V."/>
            <person name="Holt S."/>
            <person name="Cochrane G."/>
            <person name="Meng A."/>
            <person name="Brown T."/>
            <person name="Cohen L."/>
        </authorList>
    </citation>
    <scope>NUCLEOTIDE SEQUENCE</scope>
    <source>
        <strain evidence="2">DIVA3 518/3/11/1/6</strain>
    </source>
</reference>
<evidence type="ECO:0000313" key="2">
    <source>
        <dbReference type="EMBL" id="CAE2225704.1"/>
    </source>
</evidence>
<name>A0A7S4ID65_9EUKA</name>
<feature type="region of interest" description="Disordered" evidence="1">
    <location>
        <begin position="145"/>
        <end position="184"/>
    </location>
</feature>
<proteinExistence type="predicted"/>
<accession>A0A7S4ID65</accession>
<dbReference type="AlphaFoldDB" id="A0A7S4ID65"/>
<evidence type="ECO:0000256" key="1">
    <source>
        <dbReference type="SAM" id="MobiDB-lite"/>
    </source>
</evidence>
<feature type="compositionally biased region" description="Low complexity" evidence="1">
    <location>
        <begin position="145"/>
        <end position="159"/>
    </location>
</feature>
<sequence length="208" mass="23643">MGQHISGVPFTFKPSTLMNTSISREQQTALNMLLQYLPEWQDSFSNEIDFDMITQNTFVFSDEPFAGLPQAEEWSWNKSNGVITVQLEEGMVVELQKMNARKKYSTPIPTLKIWLYKVGEATKSAHLFAFWCEIGFDSKRNKKFSIPSNINTNTPTTTTASDLAKTNEPPVSKETKEEESTEPDFSIKDFNFLAPFADPDVAMEFGWV</sequence>
<dbReference type="EMBL" id="HBKP01015533">
    <property type="protein sequence ID" value="CAE2225704.1"/>
    <property type="molecule type" value="Transcribed_RNA"/>
</dbReference>
<protein>
    <submittedName>
        <fullName evidence="2">Uncharacterized protein</fullName>
    </submittedName>
</protein>
<organism evidence="2">
    <name type="scientific">Vannella robusta</name>
    <dbReference type="NCBI Taxonomy" id="1487602"/>
    <lineage>
        <taxon>Eukaryota</taxon>
        <taxon>Amoebozoa</taxon>
        <taxon>Discosea</taxon>
        <taxon>Flabellinia</taxon>
        <taxon>Vannellidae</taxon>
        <taxon>Vannella</taxon>
    </lineage>
</organism>